<evidence type="ECO:0000313" key="2">
    <source>
        <dbReference type="Proteomes" id="UP000807769"/>
    </source>
</evidence>
<dbReference type="EMBL" id="JABBWG010000011">
    <property type="protein sequence ID" value="KAG1818652.1"/>
    <property type="molecule type" value="Genomic_DNA"/>
</dbReference>
<evidence type="ECO:0000313" key="1">
    <source>
        <dbReference type="EMBL" id="KAG1818652.1"/>
    </source>
</evidence>
<dbReference type="Proteomes" id="UP000807769">
    <property type="component" value="Unassembled WGS sequence"/>
</dbReference>
<proteinExistence type="predicted"/>
<reference evidence="1" key="1">
    <citation type="journal article" date="2020" name="New Phytol.">
        <title>Comparative genomics reveals dynamic genome evolution in host specialist ectomycorrhizal fungi.</title>
        <authorList>
            <person name="Lofgren L.A."/>
            <person name="Nguyen N.H."/>
            <person name="Vilgalys R."/>
            <person name="Ruytinx J."/>
            <person name="Liao H.L."/>
            <person name="Branco S."/>
            <person name="Kuo A."/>
            <person name="LaButti K."/>
            <person name="Lipzen A."/>
            <person name="Andreopoulos W."/>
            <person name="Pangilinan J."/>
            <person name="Riley R."/>
            <person name="Hundley H."/>
            <person name="Na H."/>
            <person name="Barry K."/>
            <person name="Grigoriev I.V."/>
            <person name="Stajich J.E."/>
            <person name="Kennedy P.G."/>
        </authorList>
    </citation>
    <scope>NUCLEOTIDE SEQUENCE</scope>
    <source>
        <strain evidence="1">MN1</strain>
    </source>
</reference>
<keyword evidence="2" id="KW-1185">Reference proteome</keyword>
<protein>
    <submittedName>
        <fullName evidence="1">Uncharacterized protein</fullName>
    </submittedName>
</protein>
<dbReference type="OrthoDB" id="2677427at2759"/>
<accession>A0A9P7EDE7</accession>
<name>A0A9P7EDE7_9AGAM</name>
<comment type="caution">
    <text evidence="1">The sequence shown here is derived from an EMBL/GenBank/DDBJ whole genome shotgun (WGS) entry which is preliminary data.</text>
</comment>
<gene>
    <name evidence="1" type="ORF">BJ212DRAFT_1497579</name>
</gene>
<organism evidence="1 2">
    <name type="scientific">Suillus subaureus</name>
    <dbReference type="NCBI Taxonomy" id="48587"/>
    <lineage>
        <taxon>Eukaryota</taxon>
        <taxon>Fungi</taxon>
        <taxon>Dikarya</taxon>
        <taxon>Basidiomycota</taxon>
        <taxon>Agaricomycotina</taxon>
        <taxon>Agaricomycetes</taxon>
        <taxon>Agaricomycetidae</taxon>
        <taxon>Boletales</taxon>
        <taxon>Suillineae</taxon>
        <taxon>Suillaceae</taxon>
        <taxon>Suillus</taxon>
    </lineage>
</organism>
<sequence>MQVHASAPSYAPVGQKRVAEDLEDHETKQIKMGSGKINNDLYFKPVLDQYGQHDGTYTCSKDGMVIHPGSHIYDVKTAKHLGCGLMLFKWPLSPEICTQHGACKRHWDDSCGKLAAEGAPPYSATYQGSMSSASASPAGVPSVAFTFSLPTTTMMTPYNSPPETMPTEATEHTPNPESWAANEVQDPALVAPMLPPSRVLEITFVGHQQITLLLWALYSSVQKGPSCGQPFFGGGKKVFY</sequence>
<dbReference type="GeneID" id="64635563"/>
<dbReference type="AlphaFoldDB" id="A0A9P7EDE7"/>
<dbReference type="RefSeq" id="XP_041194524.1">
    <property type="nucleotide sequence ID" value="XM_041341547.1"/>
</dbReference>